<dbReference type="SUPFAM" id="SSF110324">
    <property type="entry name" value="Ribosomal L27 protein-like"/>
    <property type="match status" value="1"/>
</dbReference>
<comment type="caution">
    <text evidence="6">The sequence shown here is derived from an EMBL/GenBank/DDBJ whole genome shotgun (WGS) entry which is preliminary data.</text>
</comment>
<dbReference type="PANTHER" id="PTHR15893">
    <property type="entry name" value="RIBOSOMAL PROTEIN L27"/>
    <property type="match status" value="1"/>
</dbReference>
<evidence type="ECO:0000256" key="3">
    <source>
        <dbReference type="ARBA" id="ARBA00023274"/>
    </source>
</evidence>
<dbReference type="InterPro" id="IPR018261">
    <property type="entry name" value="Ribosomal_bL27_CS"/>
</dbReference>
<name>A0A2M7CI38_9BACT</name>
<gene>
    <name evidence="6" type="ORF">COS38_02445</name>
</gene>
<dbReference type="FunFam" id="2.40.50.100:FF:000020">
    <property type="entry name" value="50S ribosomal protein L27"/>
    <property type="match status" value="1"/>
</dbReference>
<accession>A0A2M7CI38</accession>
<organism evidence="6 7">
    <name type="scientific">Candidatus Berkelbacteria bacterium CG03_land_8_20_14_0_80_40_36</name>
    <dbReference type="NCBI Taxonomy" id="1974509"/>
    <lineage>
        <taxon>Bacteria</taxon>
        <taxon>Candidatus Berkelbacteria</taxon>
    </lineage>
</organism>
<dbReference type="GO" id="GO:0022625">
    <property type="term" value="C:cytosolic large ribosomal subunit"/>
    <property type="evidence" value="ECO:0007669"/>
    <property type="project" value="TreeGrafter"/>
</dbReference>
<evidence type="ECO:0000313" key="6">
    <source>
        <dbReference type="EMBL" id="PIV25289.1"/>
    </source>
</evidence>
<dbReference type="Gene3D" id="2.40.50.100">
    <property type="match status" value="1"/>
</dbReference>
<dbReference type="EMBL" id="PEUM01000066">
    <property type="protein sequence ID" value="PIV25289.1"/>
    <property type="molecule type" value="Genomic_DNA"/>
</dbReference>
<reference evidence="7" key="1">
    <citation type="submission" date="2017-09" db="EMBL/GenBank/DDBJ databases">
        <title>Depth-based differentiation of microbial function through sediment-hosted aquifers and enrichment of novel symbionts in the deep terrestrial subsurface.</title>
        <authorList>
            <person name="Probst A.J."/>
            <person name="Ladd B."/>
            <person name="Jarett J.K."/>
            <person name="Geller-Mcgrath D.E."/>
            <person name="Sieber C.M.K."/>
            <person name="Emerson J.B."/>
            <person name="Anantharaman K."/>
            <person name="Thomas B.C."/>
            <person name="Malmstrom R."/>
            <person name="Stieglmeier M."/>
            <person name="Klingl A."/>
            <person name="Woyke T."/>
            <person name="Ryan C.M."/>
            <person name="Banfield J.F."/>
        </authorList>
    </citation>
    <scope>NUCLEOTIDE SEQUENCE [LARGE SCALE GENOMIC DNA]</scope>
</reference>
<comment type="similarity">
    <text evidence="1">Belongs to the bacterial ribosomal protein bL27 family.</text>
</comment>
<evidence type="ECO:0000256" key="2">
    <source>
        <dbReference type="ARBA" id="ARBA00022980"/>
    </source>
</evidence>
<dbReference type="GO" id="GO:0006412">
    <property type="term" value="P:translation"/>
    <property type="evidence" value="ECO:0007669"/>
    <property type="project" value="InterPro"/>
</dbReference>
<sequence>MAHTKAKGSSKLGRESESKRLGIKKFAGENVKVGMILVRQRGSKYFAGKGVGRGGDDTLFAKIPGQVKFLKKKIRRFDGSLKLKTVVNII</sequence>
<protein>
    <recommendedName>
        <fullName evidence="4">Large ribosomal subunit protein bL27</fullName>
    </recommendedName>
    <alternativeName>
        <fullName evidence="5">50S ribosomal protein L27</fullName>
    </alternativeName>
</protein>
<evidence type="ECO:0000256" key="4">
    <source>
        <dbReference type="ARBA" id="ARBA00035175"/>
    </source>
</evidence>
<dbReference type="Proteomes" id="UP000229966">
    <property type="component" value="Unassembled WGS sequence"/>
</dbReference>
<evidence type="ECO:0000256" key="1">
    <source>
        <dbReference type="ARBA" id="ARBA00010797"/>
    </source>
</evidence>
<dbReference type="PANTHER" id="PTHR15893:SF0">
    <property type="entry name" value="LARGE RIBOSOMAL SUBUNIT PROTEIN BL27M"/>
    <property type="match status" value="1"/>
</dbReference>
<dbReference type="NCBIfam" id="TIGR00062">
    <property type="entry name" value="L27"/>
    <property type="match status" value="1"/>
</dbReference>
<dbReference type="GO" id="GO:0003735">
    <property type="term" value="F:structural constituent of ribosome"/>
    <property type="evidence" value="ECO:0007669"/>
    <property type="project" value="InterPro"/>
</dbReference>
<dbReference type="PRINTS" id="PR00063">
    <property type="entry name" value="RIBOSOMALL27"/>
</dbReference>
<dbReference type="Pfam" id="PF01016">
    <property type="entry name" value="Ribosomal_L27"/>
    <property type="match status" value="1"/>
</dbReference>
<evidence type="ECO:0000256" key="5">
    <source>
        <dbReference type="ARBA" id="ARBA00035477"/>
    </source>
</evidence>
<evidence type="ECO:0000313" key="7">
    <source>
        <dbReference type="Proteomes" id="UP000229966"/>
    </source>
</evidence>
<keyword evidence="2 6" id="KW-0689">Ribosomal protein</keyword>
<dbReference type="AlphaFoldDB" id="A0A2M7CI38"/>
<keyword evidence="3" id="KW-0687">Ribonucleoprotein</keyword>
<dbReference type="PROSITE" id="PS00831">
    <property type="entry name" value="RIBOSOMAL_L27"/>
    <property type="match status" value="1"/>
</dbReference>
<dbReference type="InterPro" id="IPR001684">
    <property type="entry name" value="Ribosomal_bL27"/>
</dbReference>
<proteinExistence type="inferred from homology"/>